<dbReference type="InterPro" id="IPR036291">
    <property type="entry name" value="NAD(P)-bd_dom_sf"/>
</dbReference>
<dbReference type="Proteomes" id="UP000229893">
    <property type="component" value="Unassembled WGS sequence"/>
</dbReference>
<gene>
    <name evidence="1" type="ORF">COV57_00195</name>
</gene>
<dbReference type="AlphaFoldDB" id="A0A2H0N8M8"/>
<name>A0A2H0N8M8_9BACT</name>
<comment type="caution">
    <text evidence="1">The sequence shown here is derived from an EMBL/GenBank/DDBJ whole genome shotgun (WGS) entry which is preliminary data.</text>
</comment>
<evidence type="ECO:0000313" key="1">
    <source>
        <dbReference type="EMBL" id="PIR05248.1"/>
    </source>
</evidence>
<dbReference type="EMBL" id="PCWO01000002">
    <property type="protein sequence ID" value="PIR05248.1"/>
    <property type="molecule type" value="Genomic_DNA"/>
</dbReference>
<reference evidence="1 2" key="1">
    <citation type="submission" date="2017-09" db="EMBL/GenBank/DDBJ databases">
        <title>Depth-based differentiation of microbial function through sediment-hosted aquifers and enrichment of novel symbionts in the deep terrestrial subsurface.</title>
        <authorList>
            <person name="Probst A.J."/>
            <person name="Ladd B."/>
            <person name="Jarett J.K."/>
            <person name="Geller-Mcgrath D.E."/>
            <person name="Sieber C.M."/>
            <person name="Emerson J.B."/>
            <person name="Anantharaman K."/>
            <person name="Thomas B.C."/>
            <person name="Malmstrom R."/>
            <person name="Stieglmeier M."/>
            <person name="Klingl A."/>
            <person name="Woyke T."/>
            <person name="Ryan C.M."/>
            <person name="Banfield J.F."/>
        </authorList>
    </citation>
    <scope>NUCLEOTIDE SEQUENCE [LARGE SCALE GENOMIC DNA]</scope>
    <source>
        <strain evidence="1">CG11_big_fil_rev_8_21_14_0_20_35_14</strain>
    </source>
</reference>
<evidence type="ECO:0000313" key="2">
    <source>
        <dbReference type="Proteomes" id="UP000229893"/>
    </source>
</evidence>
<sequence>MTKKKNNLITPVNIGIVGYGIVGQALAYCFSISEVKGNYNISFYDKYKKSAPLASVQKWFQTFGV</sequence>
<accession>A0A2H0N8M8</accession>
<proteinExistence type="predicted"/>
<dbReference type="SUPFAM" id="SSF51735">
    <property type="entry name" value="NAD(P)-binding Rossmann-fold domains"/>
    <property type="match status" value="1"/>
</dbReference>
<organism evidence="1 2">
    <name type="scientific">Candidatus Liptonbacteria bacterium CG11_big_fil_rev_8_21_14_0_20_35_14</name>
    <dbReference type="NCBI Taxonomy" id="1974634"/>
    <lineage>
        <taxon>Bacteria</taxon>
        <taxon>Candidatus Liptoniibacteriota</taxon>
    </lineage>
</organism>
<protein>
    <submittedName>
        <fullName evidence="1">Uncharacterized protein</fullName>
    </submittedName>
</protein>